<keyword evidence="1" id="KW-1133">Transmembrane helix</keyword>
<dbReference type="AlphaFoldDB" id="A0A368XAI5"/>
<protein>
    <submittedName>
        <fullName evidence="2">Uncharacterized protein</fullName>
    </submittedName>
</protein>
<organism evidence="2 3">
    <name type="scientific">Marinobacter nauticus</name>
    <name type="common">Marinobacter hydrocarbonoclasticus</name>
    <name type="synonym">Marinobacter aquaeolei</name>
    <dbReference type="NCBI Taxonomy" id="2743"/>
    <lineage>
        <taxon>Bacteria</taxon>
        <taxon>Pseudomonadati</taxon>
        <taxon>Pseudomonadota</taxon>
        <taxon>Gammaproteobacteria</taxon>
        <taxon>Pseudomonadales</taxon>
        <taxon>Marinobacteraceae</taxon>
        <taxon>Marinobacter</taxon>
    </lineage>
</organism>
<keyword evidence="1" id="KW-0472">Membrane</keyword>
<evidence type="ECO:0000256" key="1">
    <source>
        <dbReference type="SAM" id="Phobius"/>
    </source>
</evidence>
<evidence type="ECO:0000313" key="3">
    <source>
        <dbReference type="Proteomes" id="UP000253647"/>
    </source>
</evidence>
<proteinExistence type="predicted"/>
<dbReference type="Proteomes" id="UP000253647">
    <property type="component" value="Unassembled WGS sequence"/>
</dbReference>
<comment type="caution">
    <text evidence="2">The sequence shown here is derived from an EMBL/GenBank/DDBJ whole genome shotgun (WGS) entry which is preliminary data.</text>
</comment>
<feature type="transmembrane region" description="Helical" evidence="1">
    <location>
        <begin position="6"/>
        <end position="25"/>
    </location>
</feature>
<sequence>MNFTNFLLFVIVPGTLVLMALVEAYKALAPKRKVTAKPVIKRVEPIFTDLPVKQVNPRGATEKDVQTIPGQWFSSPDVTHLETPAFLRKAQA</sequence>
<name>A0A368XAI5_MARNT</name>
<gene>
    <name evidence="2" type="ORF">DET61_11659</name>
</gene>
<reference evidence="2 3" key="1">
    <citation type="submission" date="2018-07" db="EMBL/GenBank/DDBJ databases">
        <title>Freshwater and sediment microbial communities from various areas in North America, analyzing microbe dynamics in response to fracking.</title>
        <authorList>
            <person name="Lamendella R."/>
        </authorList>
    </citation>
    <scope>NUCLEOTIDE SEQUENCE [LARGE SCALE GENOMIC DNA]</scope>
    <source>
        <strain evidence="2 3">105B</strain>
    </source>
</reference>
<evidence type="ECO:0000313" key="2">
    <source>
        <dbReference type="EMBL" id="RCW64018.1"/>
    </source>
</evidence>
<dbReference type="EMBL" id="QPJI01000016">
    <property type="protein sequence ID" value="RCW64018.1"/>
    <property type="molecule type" value="Genomic_DNA"/>
</dbReference>
<dbReference type="RefSeq" id="WP_114435135.1">
    <property type="nucleotide sequence ID" value="NZ_QPJI01000016.1"/>
</dbReference>
<keyword evidence="1" id="KW-0812">Transmembrane</keyword>
<accession>A0A368XAI5</accession>